<dbReference type="AlphaFoldDB" id="A0A561TTM3"/>
<gene>
    <name evidence="2" type="ORF">FHX73_13471</name>
</gene>
<dbReference type="Gene3D" id="6.10.250.650">
    <property type="match status" value="1"/>
</dbReference>
<evidence type="ECO:0000259" key="1">
    <source>
        <dbReference type="Pfam" id="PF17885"/>
    </source>
</evidence>
<dbReference type="InterPro" id="IPR036188">
    <property type="entry name" value="FAD/NAD-bd_sf"/>
</dbReference>
<dbReference type="RefSeq" id="WP_145909623.1">
    <property type="nucleotide sequence ID" value="NZ_BAAAMZ010000001.1"/>
</dbReference>
<dbReference type="Gene3D" id="3.30.9.40">
    <property type="match status" value="1"/>
</dbReference>
<accession>A0A561TTM3</accession>
<dbReference type="Gene3D" id="3.50.50.60">
    <property type="entry name" value="FAD/NAD(P)-binding domain"/>
    <property type="match status" value="2"/>
</dbReference>
<reference evidence="2 3" key="1">
    <citation type="submission" date="2019-06" db="EMBL/GenBank/DDBJ databases">
        <title>Sequencing the genomes of 1000 actinobacteria strains.</title>
        <authorList>
            <person name="Klenk H.-P."/>
        </authorList>
    </citation>
    <scope>NUCLEOTIDE SEQUENCE [LARGE SCALE GENOMIC DNA]</scope>
    <source>
        <strain evidence="2 3">DSM 44826</strain>
    </source>
</reference>
<organism evidence="2 3">
    <name type="scientific">Kitasatospora viridis</name>
    <dbReference type="NCBI Taxonomy" id="281105"/>
    <lineage>
        <taxon>Bacteria</taxon>
        <taxon>Bacillati</taxon>
        <taxon>Actinomycetota</taxon>
        <taxon>Actinomycetes</taxon>
        <taxon>Kitasatosporales</taxon>
        <taxon>Streptomycetaceae</taxon>
        <taxon>Kitasatospora</taxon>
    </lineage>
</organism>
<feature type="domain" description="Styrene monooxygenase StyA putative substrate binding" evidence="1">
    <location>
        <begin position="149"/>
        <end position="253"/>
    </location>
</feature>
<dbReference type="InterPro" id="IPR041654">
    <property type="entry name" value="StyA_sbd"/>
</dbReference>
<dbReference type="EMBL" id="VIWT01000003">
    <property type="protein sequence ID" value="TWF90424.1"/>
    <property type="molecule type" value="Genomic_DNA"/>
</dbReference>
<sequence>MPDTPDIAIVGAGISGLHLALRLQQAGVATTLYADRTAEQVAAGRPLNLPVRFGRTRRREQQLGVAHWDAPEHHTHGVNLVARGEADIHFFGRLDEPASGVDFRVYLPRLTADYLERGGRVELLRPEPAEVDRISTRHDLVVVAAGRSATGLFERDPARSPYAAPQRIVTAGLFQGIAPSSPSWIHFQVTEVGEIFSTRILTADGPVHGMVVEALPGGPLEQLAGYDHAGDRAGFERTLLKLVGDHAPDLRERIDEREFGLARPGDVVQGGITPTVRRSWTVLPSGRTALAVGDAWVVNDPLTGQGANLGSRCAFELAELILAGGPFDEDFARRAGERLWRIAEPVVSWSNLNIGPPAEHLGALFAAATAEQKVADAFVNNFNDPEAMWQAVRSPQAATDWLERLGAV</sequence>
<dbReference type="Proteomes" id="UP000317940">
    <property type="component" value="Unassembled WGS sequence"/>
</dbReference>
<evidence type="ECO:0000313" key="2">
    <source>
        <dbReference type="EMBL" id="TWF90424.1"/>
    </source>
</evidence>
<comment type="caution">
    <text evidence="2">The sequence shown here is derived from an EMBL/GenBank/DDBJ whole genome shotgun (WGS) entry which is preliminary data.</text>
</comment>
<dbReference type="PRINTS" id="PR00420">
    <property type="entry name" value="RNGMNOXGNASE"/>
</dbReference>
<dbReference type="SUPFAM" id="SSF51905">
    <property type="entry name" value="FAD/NAD(P)-binding domain"/>
    <property type="match status" value="1"/>
</dbReference>
<keyword evidence="3" id="KW-1185">Reference proteome</keyword>
<evidence type="ECO:0000313" key="3">
    <source>
        <dbReference type="Proteomes" id="UP000317940"/>
    </source>
</evidence>
<name>A0A561TTM3_9ACTN</name>
<dbReference type="OrthoDB" id="3414915at2"/>
<protein>
    <submittedName>
        <fullName evidence="2">2-polyprenyl-6-methoxyphenol hydroxylase-like FAD-dependent oxidoreductase</fullName>
    </submittedName>
</protein>
<dbReference type="Pfam" id="PF17885">
    <property type="entry name" value="Smoa_sbd"/>
    <property type="match status" value="1"/>
</dbReference>
<proteinExistence type="predicted"/>